<name>A0A9D5HSF2_9LILI</name>
<dbReference type="InterPro" id="IPR018467">
    <property type="entry name" value="CCT_CS"/>
</dbReference>
<reference evidence="7" key="2">
    <citation type="journal article" date="2022" name="Hortic Res">
        <title>The genome of Dioscorea zingiberensis sheds light on the biosynthesis, origin and evolution of the medicinally important diosgenin saponins.</title>
        <authorList>
            <person name="Li Y."/>
            <person name="Tan C."/>
            <person name="Li Z."/>
            <person name="Guo J."/>
            <person name="Li S."/>
            <person name="Chen X."/>
            <person name="Wang C."/>
            <person name="Dai X."/>
            <person name="Yang H."/>
            <person name="Song W."/>
            <person name="Hou L."/>
            <person name="Xu J."/>
            <person name="Tong Z."/>
            <person name="Xu A."/>
            <person name="Yuan X."/>
            <person name="Wang W."/>
            <person name="Yang Q."/>
            <person name="Chen L."/>
            <person name="Sun Z."/>
            <person name="Wang K."/>
            <person name="Pan B."/>
            <person name="Chen J."/>
            <person name="Bao Y."/>
            <person name="Liu F."/>
            <person name="Qi X."/>
            <person name="Gang D.R."/>
            <person name="Wen J."/>
            <person name="Li J."/>
        </authorList>
    </citation>
    <scope>NUCLEOTIDE SEQUENCE</scope>
    <source>
        <strain evidence="7">Dzin_1.0</strain>
    </source>
</reference>
<dbReference type="Pfam" id="PF06200">
    <property type="entry name" value="tify"/>
    <property type="match status" value="1"/>
</dbReference>
<keyword evidence="4" id="KW-0539">Nucleus</keyword>
<feature type="domain" description="Tify" evidence="6">
    <location>
        <begin position="177"/>
        <end position="212"/>
    </location>
</feature>
<evidence type="ECO:0000256" key="2">
    <source>
        <dbReference type="ARBA" id="ARBA00022819"/>
    </source>
</evidence>
<dbReference type="InterPro" id="IPR010399">
    <property type="entry name" value="Tify_dom"/>
</dbReference>
<dbReference type="Proteomes" id="UP001085076">
    <property type="component" value="Miscellaneous, Linkage group lg01"/>
</dbReference>
<dbReference type="GO" id="GO:0009611">
    <property type="term" value="P:response to wounding"/>
    <property type="evidence" value="ECO:0007669"/>
    <property type="project" value="UniProtKB-UniRule"/>
</dbReference>
<evidence type="ECO:0000256" key="5">
    <source>
        <dbReference type="SAM" id="MobiDB-lite"/>
    </source>
</evidence>
<dbReference type="Pfam" id="PF09425">
    <property type="entry name" value="Jas_motif"/>
    <property type="match status" value="1"/>
</dbReference>
<comment type="similarity">
    <text evidence="1 4">Belongs to the TIFY/JAZ family.</text>
</comment>
<dbReference type="GO" id="GO:0005634">
    <property type="term" value="C:nucleus"/>
    <property type="evidence" value="ECO:0007669"/>
    <property type="project" value="UniProtKB-SubCell"/>
</dbReference>
<gene>
    <name evidence="7" type="ORF">J5N97_005570</name>
</gene>
<evidence type="ECO:0000256" key="1">
    <source>
        <dbReference type="ARBA" id="ARBA00008614"/>
    </source>
</evidence>
<feature type="region of interest" description="Disordered" evidence="5">
    <location>
        <begin position="340"/>
        <end position="361"/>
    </location>
</feature>
<dbReference type="OrthoDB" id="1939212at2759"/>
<comment type="caution">
    <text evidence="7">The sequence shown here is derived from an EMBL/GenBank/DDBJ whole genome shotgun (WGS) entry which is preliminary data.</text>
</comment>
<dbReference type="SMART" id="SM00979">
    <property type="entry name" value="TIFY"/>
    <property type="match status" value="1"/>
</dbReference>
<dbReference type="EMBL" id="JAGGNH010000001">
    <property type="protein sequence ID" value="KAJ0987214.1"/>
    <property type="molecule type" value="Genomic_DNA"/>
</dbReference>
<dbReference type="AlphaFoldDB" id="A0A9D5HSF2"/>
<accession>A0A9D5HSF2</accession>
<comment type="function">
    <text evidence="4">Repressor of jasmonate responses.</text>
</comment>
<protein>
    <recommendedName>
        <fullName evidence="4">Protein TIFY</fullName>
    </recommendedName>
    <alternativeName>
        <fullName evidence="4">Jasmonate ZIM domain-containing protein</fullName>
    </alternativeName>
</protein>
<evidence type="ECO:0000313" key="7">
    <source>
        <dbReference type="EMBL" id="KAJ0987214.1"/>
    </source>
</evidence>
<evidence type="ECO:0000313" key="8">
    <source>
        <dbReference type="Proteomes" id="UP001085076"/>
    </source>
</evidence>
<dbReference type="InterPro" id="IPR040390">
    <property type="entry name" value="TIFY/JAZ"/>
</dbReference>
<dbReference type="GO" id="GO:0031347">
    <property type="term" value="P:regulation of defense response"/>
    <property type="evidence" value="ECO:0007669"/>
    <property type="project" value="UniProtKB-UniRule"/>
</dbReference>
<feature type="compositionally biased region" description="Basic and acidic residues" evidence="5">
    <location>
        <begin position="1"/>
        <end position="15"/>
    </location>
</feature>
<dbReference type="GO" id="GO:2000022">
    <property type="term" value="P:regulation of jasmonic acid mediated signaling pathway"/>
    <property type="evidence" value="ECO:0007669"/>
    <property type="project" value="UniProtKB-UniRule"/>
</dbReference>
<comment type="subcellular location">
    <subcellularLocation>
        <location evidence="4">Nucleus</location>
    </subcellularLocation>
</comment>
<sequence length="394" mass="42488">MERDFLGLSGKEVKGEAGGGRQGSVSTLQWPFATQHFISHKAGQQKRPKNRDFDQYSGARYRPVLTMDSCEPKINTGESPQIQKTFISGKQGSRQFALQPHHSPNSDSFGALKHKVNEIRAYQTHHHSIPVLEGSPFFPVHGARNGPDLTVRGIAALNSPAAGCTGGALAPRIMSKPSAMSAQLTMFYAGAVNVYNDIPPDKAQAIMSLASKVASDVVNSRFEKTPLLAPIEVMMVDGMSTDETQTQILNHKMPNCPMLPILKSVTSQTGPHSCSGSGIANDFPCSKATEIVVPSRQNDIPKIITNSSVPNVTRPIVQRAVPQARNASLARFLEKRKERVSNASPYTCPSKASEGIPGLEENNSSSKISLLDIASSRNLAHSSRLGSPNTKLEI</sequence>
<keyword evidence="8" id="KW-1185">Reference proteome</keyword>
<keyword evidence="2 4" id="KW-1184">Jasmonic acid signaling pathway</keyword>
<evidence type="ECO:0000259" key="6">
    <source>
        <dbReference type="PROSITE" id="PS51320"/>
    </source>
</evidence>
<comment type="domain">
    <text evidence="4">The jas domain is required for interaction with COI1.</text>
</comment>
<reference evidence="7" key="1">
    <citation type="submission" date="2021-03" db="EMBL/GenBank/DDBJ databases">
        <authorList>
            <person name="Li Z."/>
            <person name="Yang C."/>
        </authorList>
    </citation>
    <scope>NUCLEOTIDE SEQUENCE</scope>
    <source>
        <strain evidence="7">Dzin_1.0</strain>
        <tissue evidence="7">Leaf</tissue>
    </source>
</reference>
<proteinExistence type="inferred from homology"/>
<feature type="region of interest" description="Disordered" evidence="5">
    <location>
        <begin position="1"/>
        <end position="24"/>
    </location>
</feature>
<evidence type="ECO:0000256" key="3">
    <source>
        <dbReference type="ARBA" id="ARBA00022843"/>
    </source>
</evidence>
<keyword evidence="3" id="KW-0832">Ubl conjugation</keyword>
<dbReference type="PROSITE" id="PS51320">
    <property type="entry name" value="TIFY"/>
    <property type="match status" value="1"/>
</dbReference>
<dbReference type="PANTHER" id="PTHR33077:SF90">
    <property type="entry name" value="PROTEIN TIFY 7"/>
    <property type="match status" value="1"/>
</dbReference>
<organism evidence="7 8">
    <name type="scientific">Dioscorea zingiberensis</name>
    <dbReference type="NCBI Taxonomy" id="325984"/>
    <lineage>
        <taxon>Eukaryota</taxon>
        <taxon>Viridiplantae</taxon>
        <taxon>Streptophyta</taxon>
        <taxon>Embryophyta</taxon>
        <taxon>Tracheophyta</taxon>
        <taxon>Spermatophyta</taxon>
        <taxon>Magnoliopsida</taxon>
        <taxon>Liliopsida</taxon>
        <taxon>Dioscoreales</taxon>
        <taxon>Dioscoreaceae</taxon>
        <taxon>Dioscorea</taxon>
    </lineage>
</organism>
<dbReference type="PANTHER" id="PTHR33077">
    <property type="entry name" value="PROTEIN TIFY 4A-RELATED-RELATED"/>
    <property type="match status" value="1"/>
</dbReference>
<evidence type="ECO:0000256" key="4">
    <source>
        <dbReference type="RuleBase" id="RU369065"/>
    </source>
</evidence>